<feature type="compositionally biased region" description="Polar residues" evidence="1">
    <location>
        <begin position="417"/>
        <end position="435"/>
    </location>
</feature>
<keyword evidence="2" id="KW-0472">Membrane</keyword>
<keyword evidence="2" id="KW-0812">Transmembrane</keyword>
<feature type="transmembrane region" description="Helical" evidence="2">
    <location>
        <begin position="289"/>
        <end position="309"/>
    </location>
</feature>
<evidence type="ECO:0000256" key="1">
    <source>
        <dbReference type="SAM" id="MobiDB-lite"/>
    </source>
</evidence>
<feature type="compositionally biased region" description="Basic and acidic residues" evidence="1">
    <location>
        <begin position="378"/>
        <end position="392"/>
    </location>
</feature>
<evidence type="ECO:0000313" key="4">
    <source>
        <dbReference type="RefSeq" id="XP_022246720.1"/>
    </source>
</evidence>
<feature type="region of interest" description="Disordered" evidence="1">
    <location>
        <begin position="371"/>
        <end position="446"/>
    </location>
</feature>
<evidence type="ECO:0000313" key="3">
    <source>
        <dbReference type="Proteomes" id="UP000694941"/>
    </source>
</evidence>
<keyword evidence="2" id="KW-1133">Transmembrane helix</keyword>
<reference evidence="4" key="1">
    <citation type="submission" date="2025-08" db="UniProtKB">
        <authorList>
            <consortium name="RefSeq"/>
        </authorList>
    </citation>
    <scope>IDENTIFICATION</scope>
    <source>
        <tissue evidence="4">Muscle</tissue>
    </source>
</reference>
<name>A0ABM1SSW4_LIMPO</name>
<sequence length="762" mass="87443">MDRAHMRSLQKTLDSEWNLAWDLLDSPVTLHSSLVDDLHCTYLEILCDVSLDFGKHDFEVDVGQHICDWYGKEIEPYISQRKEVPIDSISTLVQELVFLFIATFQEDSTPAWDTLLSTLKYTVALSEKLKDYPQIQHYIRRTQYHVSIAQGRLSGLNILETLHDIFPRLVPASTKDERSQGRLKKVREEIPVSIQDVGDTDPFTESCYKSIEHSKELKKEHEILQIDVNENEASFNKTFPELMQDIKELEPICQSQQNTALCTLDLKVSNFFQVVMTTTAIAAMMDFPFTFVGAITQLSAMGMMAVFYWELYHFWHHSHTPTQEVVLTSAQSTTKLPFEDSALKEKTQIHSVAKDSKGSLGTQSVIERRCKKQSATQDLKDPSFAHSAREVKGQTQSVAQNLKDPSFAQSAREGKGHTQSFAQDSKEQSFAQSATEGERKAQSDSQELKETFLEHSTMEKKCNSQCAAQVPTLPKTGQEVVVYFNSQTEAESKIQFFYLVPSPKKQYNPYDLAVVPKSKVTKDHYIFSKSAVLHVQSDGSSESISLEDWSREAKLFERLSVLPSFKNFLLRKAFFRWKENTLLLQYNSTRQLLSERLLPFDPAFKGTWIRIMRIISRISAIELFPWEPTVQYLQEFRDGLTDRALAAKPILDMCLTEVDLELVSVRRQILSNYNVWKKAVRLRTKAHSKLPIVQSKQEQAYRKQQFQKALNTTRNLGTFHTFVIELFTSHLLHLVYYNLQRFLVALKDSTLAFKMSLVIQGA</sequence>
<dbReference type="Proteomes" id="UP000694941">
    <property type="component" value="Unplaced"/>
</dbReference>
<feature type="compositionally biased region" description="Basic and acidic residues" evidence="1">
    <location>
        <begin position="436"/>
        <end position="446"/>
    </location>
</feature>
<dbReference type="GeneID" id="111086777"/>
<gene>
    <name evidence="4" type="primary">LOC111086777</name>
</gene>
<organism evidence="3 4">
    <name type="scientific">Limulus polyphemus</name>
    <name type="common">Atlantic horseshoe crab</name>
    <dbReference type="NCBI Taxonomy" id="6850"/>
    <lineage>
        <taxon>Eukaryota</taxon>
        <taxon>Metazoa</taxon>
        <taxon>Ecdysozoa</taxon>
        <taxon>Arthropoda</taxon>
        <taxon>Chelicerata</taxon>
        <taxon>Merostomata</taxon>
        <taxon>Xiphosura</taxon>
        <taxon>Limulidae</taxon>
        <taxon>Limulus</taxon>
    </lineage>
</organism>
<proteinExistence type="predicted"/>
<protein>
    <submittedName>
        <fullName evidence="4">Uncharacterized protein LOC111086777</fullName>
    </submittedName>
</protein>
<dbReference type="RefSeq" id="XP_022246720.1">
    <property type="nucleotide sequence ID" value="XM_022391012.1"/>
</dbReference>
<keyword evidence="3" id="KW-1185">Reference proteome</keyword>
<evidence type="ECO:0000256" key="2">
    <source>
        <dbReference type="SAM" id="Phobius"/>
    </source>
</evidence>
<accession>A0ABM1SSW4</accession>